<dbReference type="EMBL" id="BDIP01003869">
    <property type="protein sequence ID" value="GIQ88213.1"/>
    <property type="molecule type" value="Genomic_DNA"/>
</dbReference>
<accession>A0A9K3GMI3</accession>
<evidence type="ECO:0000313" key="2">
    <source>
        <dbReference type="Proteomes" id="UP000265618"/>
    </source>
</evidence>
<sequence length="229" mass="24810">ALNTSSDRQRAEIETVLRKKADVTAVNATLNQIRSQNDAVSADMATKADAQQVASELEQRALVSDVNAALQQMASKASVTSALRKKANRADVDKALADLASITDVNEALRGKADVDSLNAALELRPTQSDVSQYVEGRIAEVQRESVESIQSLVAVTDRLARDTVQRADFEGWAGDMTRSIREHADKTQTKLLARTSALETQVSSQTDRMDAVLSTHGEQVAQFIQASE</sequence>
<protein>
    <submittedName>
        <fullName evidence="1">Uncharacterized protein</fullName>
    </submittedName>
</protein>
<dbReference type="Proteomes" id="UP000265618">
    <property type="component" value="Unassembled WGS sequence"/>
</dbReference>
<reference evidence="1 2" key="1">
    <citation type="journal article" date="2018" name="PLoS ONE">
        <title>The draft genome of Kipferlia bialata reveals reductive genome evolution in fornicate parasites.</title>
        <authorList>
            <person name="Tanifuji G."/>
            <person name="Takabayashi S."/>
            <person name="Kume K."/>
            <person name="Takagi M."/>
            <person name="Nakayama T."/>
            <person name="Kamikawa R."/>
            <person name="Inagaki Y."/>
            <person name="Hashimoto T."/>
        </authorList>
    </citation>
    <scope>NUCLEOTIDE SEQUENCE [LARGE SCALE GENOMIC DNA]</scope>
    <source>
        <strain evidence="1">NY0173</strain>
    </source>
</reference>
<feature type="non-terminal residue" evidence="1">
    <location>
        <position position="1"/>
    </location>
</feature>
<organism evidence="1 2">
    <name type="scientific">Kipferlia bialata</name>
    <dbReference type="NCBI Taxonomy" id="797122"/>
    <lineage>
        <taxon>Eukaryota</taxon>
        <taxon>Metamonada</taxon>
        <taxon>Carpediemonas-like organisms</taxon>
        <taxon>Kipferlia</taxon>
    </lineage>
</organism>
<evidence type="ECO:0000313" key="1">
    <source>
        <dbReference type="EMBL" id="GIQ88213.1"/>
    </source>
</evidence>
<keyword evidence="2" id="KW-1185">Reference proteome</keyword>
<dbReference type="AlphaFoldDB" id="A0A9K3GMI3"/>
<name>A0A9K3GMI3_9EUKA</name>
<proteinExistence type="predicted"/>
<dbReference type="OrthoDB" id="65833at2759"/>
<gene>
    <name evidence="1" type="ORF">KIPB_010416</name>
</gene>
<comment type="caution">
    <text evidence="1">The sequence shown here is derived from an EMBL/GenBank/DDBJ whole genome shotgun (WGS) entry which is preliminary data.</text>
</comment>
<feature type="non-terminal residue" evidence="1">
    <location>
        <position position="229"/>
    </location>
</feature>